<accession>A0AAD5M5W5</accession>
<comment type="caution">
    <text evidence="1">The sequence shown here is derived from an EMBL/GenBank/DDBJ whole genome shotgun (WGS) entry which is preliminary data.</text>
</comment>
<evidence type="ECO:0000313" key="2">
    <source>
        <dbReference type="Proteomes" id="UP001196413"/>
    </source>
</evidence>
<proteinExistence type="predicted"/>
<keyword evidence="2" id="KW-1185">Reference proteome</keyword>
<dbReference type="AlphaFoldDB" id="A0AAD5M5W5"/>
<dbReference type="EMBL" id="JAHQIW010001006">
    <property type="protein sequence ID" value="KAJ1351098.1"/>
    <property type="molecule type" value="Genomic_DNA"/>
</dbReference>
<reference evidence="1" key="1">
    <citation type="submission" date="2021-06" db="EMBL/GenBank/DDBJ databases">
        <title>Parelaphostrongylus tenuis whole genome reference sequence.</title>
        <authorList>
            <person name="Garwood T.J."/>
            <person name="Larsen P.A."/>
            <person name="Fountain-Jones N.M."/>
            <person name="Garbe J.R."/>
            <person name="Macchietto M.G."/>
            <person name="Kania S.A."/>
            <person name="Gerhold R.W."/>
            <person name="Richards J.E."/>
            <person name="Wolf T.M."/>
        </authorList>
    </citation>
    <scope>NUCLEOTIDE SEQUENCE</scope>
    <source>
        <strain evidence="1">MNPRO001-30</strain>
        <tissue evidence="1">Meninges</tissue>
    </source>
</reference>
<name>A0AAD5M5W5_PARTN</name>
<gene>
    <name evidence="1" type="ORF">KIN20_007049</name>
</gene>
<sequence>MGELLMFPSASEIPITETSSHVDLVRSVNMENNVKKELDRRRKVAWAAFGPVIEATDQIIDSKFVLTFSIGQPSQRSAMQRRSKLIIRQCQDYCE</sequence>
<dbReference type="Proteomes" id="UP001196413">
    <property type="component" value="Unassembled WGS sequence"/>
</dbReference>
<protein>
    <submittedName>
        <fullName evidence="1">Uncharacterized protein</fullName>
    </submittedName>
</protein>
<organism evidence="1 2">
    <name type="scientific">Parelaphostrongylus tenuis</name>
    <name type="common">Meningeal worm</name>
    <dbReference type="NCBI Taxonomy" id="148309"/>
    <lineage>
        <taxon>Eukaryota</taxon>
        <taxon>Metazoa</taxon>
        <taxon>Ecdysozoa</taxon>
        <taxon>Nematoda</taxon>
        <taxon>Chromadorea</taxon>
        <taxon>Rhabditida</taxon>
        <taxon>Rhabditina</taxon>
        <taxon>Rhabditomorpha</taxon>
        <taxon>Strongyloidea</taxon>
        <taxon>Metastrongylidae</taxon>
        <taxon>Parelaphostrongylus</taxon>
    </lineage>
</organism>
<evidence type="ECO:0000313" key="1">
    <source>
        <dbReference type="EMBL" id="KAJ1351098.1"/>
    </source>
</evidence>